<evidence type="ECO:0000313" key="2">
    <source>
        <dbReference type="Proteomes" id="UP000715441"/>
    </source>
</evidence>
<dbReference type="InterPro" id="IPR012338">
    <property type="entry name" value="Beta-lactam/transpept-like"/>
</dbReference>
<reference evidence="1 2" key="1">
    <citation type="submission" date="2020-04" db="EMBL/GenBank/DDBJ databases">
        <title>Novel species.</title>
        <authorList>
            <person name="Teo W.F.A."/>
            <person name="Lipun K."/>
            <person name="Srisuk N."/>
            <person name="Duangmal K."/>
        </authorList>
    </citation>
    <scope>NUCLEOTIDE SEQUENCE [LARGE SCALE GENOMIC DNA]</scope>
    <source>
        <strain evidence="1 2">K13G38</strain>
    </source>
</reference>
<protein>
    <recommendedName>
        <fullName evidence="3">Lipoprotein LppW</fullName>
    </recommendedName>
</protein>
<sequence>MEVYDRQTSTVLTSLNADQQFASMSVVKLLIAIDVLAQNQFELPSTATQTQITQMLSTSDDAIASSFWVSEGGTSIITRDVALMGLTGTAAPTSAGEWGSTEITAQDMVTVYDYVLDKLPAPARSLLYDAMYHASEDAADGTDQYFGIPDGLRGTTWAIKQGWGSSGSDAYYNSTGVLGTDSRYVVVLLSSGPLSSYGTLPTALTSAAAALSSLVSP</sequence>
<dbReference type="InterPro" id="IPR000871">
    <property type="entry name" value="Beta-lactam_class-A"/>
</dbReference>
<evidence type="ECO:0008006" key="3">
    <source>
        <dbReference type="Google" id="ProtNLM"/>
    </source>
</evidence>
<proteinExistence type="predicted"/>
<organism evidence="1 2">
    <name type="scientific">Amycolatopsis acididurans</name>
    <dbReference type="NCBI Taxonomy" id="2724524"/>
    <lineage>
        <taxon>Bacteria</taxon>
        <taxon>Bacillati</taxon>
        <taxon>Actinomycetota</taxon>
        <taxon>Actinomycetes</taxon>
        <taxon>Pseudonocardiales</taxon>
        <taxon>Pseudonocardiaceae</taxon>
        <taxon>Amycolatopsis</taxon>
    </lineage>
</organism>
<evidence type="ECO:0000313" key="1">
    <source>
        <dbReference type="EMBL" id="NKQ53086.1"/>
    </source>
</evidence>
<gene>
    <name evidence="1" type="ORF">HFP15_09345</name>
</gene>
<keyword evidence="2" id="KW-1185">Reference proteome</keyword>
<dbReference type="Gene3D" id="3.40.710.10">
    <property type="entry name" value="DD-peptidase/beta-lactamase superfamily"/>
    <property type="match status" value="1"/>
</dbReference>
<dbReference type="PANTHER" id="PTHR35333:SF3">
    <property type="entry name" value="BETA-LACTAMASE-TYPE TRANSPEPTIDASE FOLD CONTAINING PROTEIN"/>
    <property type="match status" value="1"/>
</dbReference>
<dbReference type="Proteomes" id="UP000715441">
    <property type="component" value="Unassembled WGS sequence"/>
</dbReference>
<comment type="caution">
    <text evidence="1">The sequence shown here is derived from an EMBL/GenBank/DDBJ whole genome shotgun (WGS) entry which is preliminary data.</text>
</comment>
<name>A0ABX1J470_9PSEU</name>
<dbReference type="EMBL" id="JAAXLS010000004">
    <property type="protein sequence ID" value="NKQ53086.1"/>
    <property type="molecule type" value="Genomic_DNA"/>
</dbReference>
<accession>A0ABX1J470</accession>
<dbReference type="SUPFAM" id="SSF56601">
    <property type="entry name" value="beta-lactamase/transpeptidase-like"/>
    <property type="match status" value="1"/>
</dbReference>
<dbReference type="PANTHER" id="PTHR35333">
    <property type="entry name" value="BETA-LACTAMASE"/>
    <property type="match status" value="1"/>
</dbReference>